<dbReference type="NCBIfam" id="NF009381">
    <property type="entry name" value="PRK12740.1-5"/>
    <property type="match status" value="1"/>
</dbReference>
<feature type="domain" description="Tr-type G" evidence="10">
    <location>
        <begin position="179"/>
        <end position="461"/>
    </location>
</feature>
<dbReference type="Gene3D" id="3.40.50.300">
    <property type="entry name" value="P-loop containing nucleotide triphosphate hydrolases"/>
    <property type="match status" value="1"/>
</dbReference>
<comment type="similarity">
    <text evidence="9">Belongs to the GTP-binding elongation factor family. EF-G/EF-2 subfamily.</text>
</comment>
<comment type="similarity">
    <text evidence="2">Belongs to the TRAFAC class translation factor GTPase superfamily. Classic translation factor GTPase family. EF-G/EF-2 subfamily.</text>
</comment>
<dbReference type="Gene3D" id="3.30.420.40">
    <property type="match status" value="1"/>
</dbReference>
<dbReference type="InterPro" id="IPR027417">
    <property type="entry name" value="P-loop_NTPase"/>
</dbReference>
<dbReference type="GO" id="GO:0006096">
    <property type="term" value="P:glycolytic process"/>
    <property type="evidence" value="ECO:0007669"/>
    <property type="project" value="InterPro"/>
</dbReference>
<evidence type="ECO:0000256" key="1">
    <source>
        <dbReference type="ARBA" id="ARBA00004173"/>
    </source>
</evidence>
<dbReference type="CDD" id="cd03713">
    <property type="entry name" value="EFG_mtEFG_C"/>
    <property type="match status" value="1"/>
</dbReference>
<gene>
    <name evidence="11" type="primary">GFM1</name>
    <name evidence="11" type="ORF">FOL47_001966</name>
</gene>
<dbReference type="GO" id="GO:0005536">
    <property type="term" value="F:D-glucose binding"/>
    <property type="evidence" value="ECO:0007669"/>
    <property type="project" value="InterPro"/>
</dbReference>
<comment type="pathway">
    <text evidence="9">Protein biosynthesis; polypeptide chain elongation.</text>
</comment>
<dbReference type="Gene3D" id="3.30.230.10">
    <property type="match status" value="1"/>
</dbReference>
<dbReference type="FunFam" id="3.40.50.300:FF:000029">
    <property type="entry name" value="Elongation factor G"/>
    <property type="match status" value="1"/>
</dbReference>
<keyword evidence="4 9" id="KW-0547">Nucleotide-binding</keyword>
<dbReference type="InterPro" id="IPR000795">
    <property type="entry name" value="T_Tr_GTP-bd_dom"/>
</dbReference>
<dbReference type="InterPro" id="IPR041095">
    <property type="entry name" value="EFG_II"/>
</dbReference>
<dbReference type="GO" id="GO:0003746">
    <property type="term" value="F:translation elongation factor activity"/>
    <property type="evidence" value="ECO:0007669"/>
    <property type="project" value="UniProtKB-UniRule"/>
</dbReference>
<dbReference type="SUPFAM" id="SSF50447">
    <property type="entry name" value="Translation proteins"/>
    <property type="match status" value="1"/>
</dbReference>
<dbReference type="InterPro" id="IPR035649">
    <property type="entry name" value="EFG_V"/>
</dbReference>
<dbReference type="InterPro" id="IPR047872">
    <property type="entry name" value="EFG_IV"/>
</dbReference>
<dbReference type="SUPFAM" id="SSF53067">
    <property type="entry name" value="Actin-like ATPase domain"/>
    <property type="match status" value="1"/>
</dbReference>
<dbReference type="InterPro" id="IPR009000">
    <property type="entry name" value="Transl_B-barrel_sf"/>
</dbReference>
<evidence type="ECO:0000256" key="7">
    <source>
        <dbReference type="ARBA" id="ARBA00022917"/>
    </source>
</evidence>
<dbReference type="Pfam" id="PF02685">
    <property type="entry name" value="Glucokinase"/>
    <property type="match status" value="1"/>
</dbReference>
<evidence type="ECO:0000256" key="4">
    <source>
        <dbReference type="ARBA" id="ARBA00022741"/>
    </source>
</evidence>
<dbReference type="InterPro" id="IPR000640">
    <property type="entry name" value="EFG_V-like"/>
</dbReference>
<dbReference type="PROSITE" id="PS51722">
    <property type="entry name" value="G_TR_2"/>
    <property type="match status" value="1"/>
</dbReference>
<dbReference type="Gene3D" id="3.40.367.20">
    <property type="match status" value="1"/>
</dbReference>
<keyword evidence="5 9" id="KW-0251">Elongation factor</keyword>
<dbReference type="AlphaFoldDB" id="A0A7J6N1T9"/>
<dbReference type="Proteomes" id="UP000591131">
    <property type="component" value="Unassembled WGS sequence"/>
</dbReference>
<evidence type="ECO:0000256" key="2">
    <source>
        <dbReference type="ARBA" id="ARBA00005870"/>
    </source>
</evidence>
<dbReference type="Pfam" id="PF00009">
    <property type="entry name" value="GTP_EFTU"/>
    <property type="match status" value="1"/>
</dbReference>
<evidence type="ECO:0000256" key="9">
    <source>
        <dbReference type="HAMAP-Rule" id="MF_03061"/>
    </source>
</evidence>
<dbReference type="Gene3D" id="3.30.70.240">
    <property type="match status" value="1"/>
</dbReference>
<feature type="binding site" evidence="9">
    <location>
        <begin position="314"/>
        <end position="317"/>
    </location>
    <ligand>
        <name>GTP</name>
        <dbReference type="ChEBI" id="CHEBI:37565"/>
    </ligand>
</feature>
<dbReference type="GO" id="GO:0070125">
    <property type="term" value="P:mitochondrial translational elongation"/>
    <property type="evidence" value="ECO:0007669"/>
    <property type="project" value="UniProtKB-UniRule"/>
</dbReference>
<feature type="binding site" evidence="9">
    <location>
        <begin position="260"/>
        <end position="264"/>
    </location>
    <ligand>
        <name>GTP</name>
        <dbReference type="ChEBI" id="CHEBI:37565"/>
    </ligand>
</feature>
<sequence>MSNDVPDLPPVFSALEMIEDLRCAVDRHHVAALVRELSRALRKSSSQEVDSILVIEAIWQSAICKYPHVIDIVLPVCEIFRHLALLPNVRIFLIETAEDAPYISVLTRFAGGILAMPQQQSGDSRLLTEVMAFLANLCSSSAQCDLGVWTALDFHARDLATRALKAFPDDPVMSEQCHRVLKLTGISAHVDSGKTTLTERVLFYTGRIDDIHEIQGSDGVGCKMDHMELEREKGITITSAATYCQWTTKDKDDYHINIIDTPGHVDFTFEVERSLRVLDGAVMVVCAIGCVQSQTVTVDRQMQRYEVPRIIFINKLDRYGSEPYTALKQLKSKLGLCAALTQIPLGAEDKFAGVVDVIRREAHHFEGYKGLSWNLQEVPERLVEQVEETRRTLVELLADLDDELAESFLMDENVPADEVEKAIRRQTIARKFCPVLMGSAYKNKGVQPLLDAVCKYLPNPGDRAYSGYDQSRNGERVEIVPDEKKPFLGMAFKSQDLPPNGTLTYMRVYQGALKKGQSILDTKTNKKQSVKKLLRLHSSETREVPAAGPGDIVACTGLDVFSGVTCTDGKINWTMSPLHIPAPVVSLSITPASREDSTKMAKALARFKREDPTFIVSTDPGTKETIVSGMGELHLFIYAERIRREYGANVSTGEPRVNFRETINERIPFDYTHKRQSGGRGQYGKVTGYFEPLSYDEVQEILTKYQGEITPMNASKYLTIFQNNIRGNEIPKNFIAYIEKGFRECLEEGPLTGSAVCNLRIVLEGGKHHEVDSSEVAFKAAAQGAFEQAFYGGSPTILQPVMNVEVTVPTDKTGSLMSGITVRKGLVTGSEALTDLDTLVRAKVPLRNMFGFTTELRSITQGHGEWAMDFHAYEEMPADDQETVKKQYLQRRVREKKLEESIESAGGPDSALIIAGDIGGTNCRLRLLLVSRYDKKNTSGGSDSESDEPATKTQLLYTAKYPTVSCPSFEDALTRFINEASPLDETDLSHVVCVVGLPSDVKNNKVARIANIPHWIDTDADDVARKLGLGQIVLLNDFESACWGIPMLEESDLVCVNPGIPINKARTSAPAITSVLIGPGTGLGEGYLVTARATNHVSAHASEGGWVSFAPQDEEEFELMQFVKKDLGVERVVVEHLTAGPALPVLARFYGQADGVDATDLPKTAPEVAGNYGISPVCTRACDKAMEILGRELAFLCLKFKPQGGIFLIGNVVDSLRDSILAEGSSFRKGLFHSLHHPILEGIVKDTPINIVSASGVSMGMEGAINKATRLALSRL</sequence>
<dbReference type="SUPFAM" id="SSF54211">
    <property type="entry name" value="Ribosomal protein S5 domain 2-like"/>
    <property type="match status" value="1"/>
</dbReference>
<reference evidence="11 12" key="1">
    <citation type="submission" date="2020-04" db="EMBL/GenBank/DDBJ databases">
        <title>Perkinsus chesapeaki whole genome sequence.</title>
        <authorList>
            <person name="Bogema D.R."/>
        </authorList>
    </citation>
    <scope>NUCLEOTIDE SEQUENCE [LARGE SCALE GENOMIC DNA]</scope>
    <source>
        <strain evidence="11">ATCC PRA-425</strain>
    </source>
</reference>
<proteinExistence type="inferred from homology"/>
<keyword evidence="9" id="KW-0496">Mitochondrion</keyword>
<dbReference type="GO" id="GO:0005524">
    <property type="term" value="F:ATP binding"/>
    <property type="evidence" value="ECO:0007669"/>
    <property type="project" value="InterPro"/>
</dbReference>
<dbReference type="Pfam" id="PF00679">
    <property type="entry name" value="EFG_C"/>
    <property type="match status" value="1"/>
</dbReference>
<feature type="binding site" evidence="9">
    <location>
        <begin position="188"/>
        <end position="195"/>
    </location>
    <ligand>
        <name>GTP</name>
        <dbReference type="ChEBI" id="CHEBI:37565"/>
    </ligand>
</feature>
<dbReference type="GO" id="GO:0005739">
    <property type="term" value="C:mitochondrion"/>
    <property type="evidence" value="ECO:0007669"/>
    <property type="project" value="UniProtKB-SubCell"/>
</dbReference>
<keyword evidence="8 9" id="KW-0342">GTP-binding</keyword>
<dbReference type="UniPathway" id="UPA00345"/>
<dbReference type="Pfam" id="PF14492">
    <property type="entry name" value="EFG_III"/>
    <property type="match status" value="1"/>
</dbReference>
<dbReference type="CDD" id="cd24008">
    <property type="entry name" value="ASKHA_NBD_GLK"/>
    <property type="match status" value="1"/>
</dbReference>
<dbReference type="SMART" id="SM00889">
    <property type="entry name" value="EFG_IV"/>
    <property type="match status" value="1"/>
</dbReference>
<dbReference type="HAMAP" id="MF_00054_B">
    <property type="entry name" value="EF_G_EF_2_B"/>
    <property type="match status" value="1"/>
</dbReference>
<dbReference type="PANTHER" id="PTHR43636">
    <property type="entry name" value="ELONGATION FACTOR G, MITOCHONDRIAL"/>
    <property type="match status" value="1"/>
</dbReference>
<dbReference type="NCBIfam" id="TIGR00231">
    <property type="entry name" value="small_GTP"/>
    <property type="match status" value="1"/>
</dbReference>
<dbReference type="InterPro" id="IPR004161">
    <property type="entry name" value="EFTu-like_2"/>
</dbReference>
<dbReference type="SUPFAM" id="SSF54980">
    <property type="entry name" value="EF-G C-terminal domain-like"/>
    <property type="match status" value="2"/>
</dbReference>
<dbReference type="InterPro" id="IPR003836">
    <property type="entry name" value="Glucokinase"/>
</dbReference>
<keyword evidence="7 9" id="KW-0648">Protein biosynthesis</keyword>
<dbReference type="EMBL" id="JAAPAO010000015">
    <property type="protein sequence ID" value="KAF4677380.1"/>
    <property type="molecule type" value="Genomic_DNA"/>
</dbReference>
<dbReference type="InterPro" id="IPR035647">
    <property type="entry name" value="EFG_III/V"/>
</dbReference>
<comment type="function">
    <text evidence="9">Mitochondrial GTPase that catalyzes the GTP-dependent ribosomal translocation step during translation elongation. During this step, the ribosome changes from the pre-translocational (PRE) to the post-translocational (POST) state as the newly formed A-site-bound peptidyl-tRNA and P-site-bound deacylated tRNA move to the P and E sites, respectively. Catalyzes the coordinated movement of the two tRNA molecules, the mRNA and conformational changes in the ribosome.</text>
</comment>
<dbReference type="PANTHER" id="PTHR43636:SF2">
    <property type="entry name" value="ELONGATION FACTOR G, MITOCHONDRIAL"/>
    <property type="match status" value="1"/>
</dbReference>
<dbReference type="CDD" id="cd01886">
    <property type="entry name" value="EF-G"/>
    <property type="match status" value="1"/>
</dbReference>
<keyword evidence="12" id="KW-1185">Reference proteome</keyword>
<dbReference type="Gene3D" id="3.30.70.870">
    <property type="entry name" value="Elongation Factor G (Translational Gtpase), domain 3"/>
    <property type="match status" value="1"/>
</dbReference>
<dbReference type="CDD" id="cd01434">
    <property type="entry name" value="EFG_mtEFG1_IV"/>
    <property type="match status" value="1"/>
</dbReference>
<dbReference type="FunFam" id="3.30.70.240:FF:000001">
    <property type="entry name" value="Elongation factor G"/>
    <property type="match status" value="1"/>
</dbReference>
<comment type="caution">
    <text evidence="11">The sequence shown here is derived from an EMBL/GenBank/DDBJ whole genome shotgun (WGS) entry which is preliminary data.</text>
</comment>
<dbReference type="InterPro" id="IPR009022">
    <property type="entry name" value="EFG_III"/>
</dbReference>
<dbReference type="InterPro" id="IPR005517">
    <property type="entry name" value="Transl_elong_EFG/EF2_IV"/>
</dbReference>
<name>A0A7J6N1T9_PERCH</name>
<dbReference type="CDD" id="cd16262">
    <property type="entry name" value="EFG_III"/>
    <property type="match status" value="1"/>
</dbReference>
<evidence type="ECO:0000313" key="12">
    <source>
        <dbReference type="Proteomes" id="UP000591131"/>
    </source>
</evidence>
<dbReference type="GO" id="GO:0003924">
    <property type="term" value="F:GTPase activity"/>
    <property type="evidence" value="ECO:0007669"/>
    <property type="project" value="UniProtKB-UniRule"/>
</dbReference>
<dbReference type="Pfam" id="PF03144">
    <property type="entry name" value="GTP_EFTU_D2"/>
    <property type="match status" value="1"/>
</dbReference>
<keyword evidence="6" id="KW-0418">Kinase</keyword>
<evidence type="ECO:0000256" key="8">
    <source>
        <dbReference type="ARBA" id="ARBA00023134"/>
    </source>
</evidence>
<dbReference type="Gene3D" id="2.40.30.10">
    <property type="entry name" value="Translation factors"/>
    <property type="match status" value="1"/>
</dbReference>
<dbReference type="PRINTS" id="PR00315">
    <property type="entry name" value="ELONGATNFCT"/>
</dbReference>
<dbReference type="SUPFAM" id="SSF52540">
    <property type="entry name" value="P-loop containing nucleoside triphosphate hydrolases"/>
    <property type="match status" value="1"/>
</dbReference>
<evidence type="ECO:0000256" key="3">
    <source>
        <dbReference type="ARBA" id="ARBA00022679"/>
    </source>
</evidence>
<dbReference type="InterPro" id="IPR020568">
    <property type="entry name" value="Ribosomal_Su5_D2-typ_SF"/>
</dbReference>
<evidence type="ECO:0000313" key="11">
    <source>
        <dbReference type="EMBL" id="KAF4677380.1"/>
    </source>
</evidence>
<dbReference type="NCBIfam" id="TIGR00484">
    <property type="entry name" value="EF-G"/>
    <property type="match status" value="1"/>
</dbReference>
<dbReference type="InterPro" id="IPR043129">
    <property type="entry name" value="ATPase_NBD"/>
</dbReference>
<dbReference type="Pfam" id="PF03764">
    <property type="entry name" value="EFG_IV"/>
    <property type="match status" value="1"/>
</dbReference>
<dbReference type="GO" id="GO:0004340">
    <property type="term" value="F:glucokinase activity"/>
    <property type="evidence" value="ECO:0007669"/>
    <property type="project" value="InterPro"/>
</dbReference>
<dbReference type="InterPro" id="IPR005225">
    <property type="entry name" value="Small_GTP-bd"/>
</dbReference>
<dbReference type="GO" id="GO:0005525">
    <property type="term" value="F:GTP binding"/>
    <property type="evidence" value="ECO:0007669"/>
    <property type="project" value="UniProtKB-UniRule"/>
</dbReference>
<evidence type="ECO:0000259" key="10">
    <source>
        <dbReference type="PROSITE" id="PS51722"/>
    </source>
</evidence>
<dbReference type="InterPro" id="IPR014721">
    <property type="entry name" value="Ribsml_uS5_D2-typ_fold_subgr"/>
</dbReference>
<accession>A0A7J6N1T9</accession>
<dbReference type="FunFam" id="3.30.70.870:FF:000001">
    <property type="entry name" value="Elongation factor G"/>
    <property type="match status" value="1"/>
</dbReference>
<dbReference type="OrthoDB" id="198619at2759"/>
<dbReference type="SMART" id="SM00838">
    <property type="entry name" value="EFG_C"/>
    <property type="match status" value="1"/>
</dbReference>
<comment type="subcellular location">
    <subcellularLocation>
        <location evidence="1 9">Mitochondrion</location>
    </subcellularLocation>
</comment>
<organism evidence="11 12">
    <name type="scientific">Perkinsus chesapeaki</name>
    <name type="common">Clam parasite</name>
    <name type="synonym">Perkinsus andrewsi</name>
    <dbReference type="NCBI Taxonomy" id="330153"/>
    <lineage>
        <taxon>Eukaryota</taxon>
        <taxon>Sar</taxon>
        <taxon>Alveolata</taxon>
        <taxon>Perkinsozoa</taxon>
        <taxon>Perkinsea</taxon>
        <taxon>Perkinsida</taxon>
        <taxon>Perkinsidae</taxon>
        <taxon>Perkinsus</taxon>
    </lineage>
</organism>
<evidence type="ECO:0000256" key="5">
    <source>
        <dbReference type="ARBA" id="ARBA00022768"/>
    </source>
</evidence>
<dbReference type="InterPro" id="IPR004540">
    <property type="entry name" value="Transl_elong_EFG/EF2"/>
</dbReference>
<protein>
    <recommendedName>
        <fullName evidence="9">Elongation factor G, mitochondrial</fullName>
        <shortName evidence="9">EF-Gmt</shortName>
    </recommendedName>
    <alternativeName>
        <fullName evidence="9">Elongation factor G 1, mitochondrial</fullName>
        <shortName evidence="9">mEF-G 1</shortName>
    </alternativeName>
    <alternativeName>
        <fullName evidence="9">Elongation factor G1</fullName>
    </alternativeName>
</protein>
<evidence type="ECO:0000256" key="6">
    <source>
        <dbReference type="ARBA" id="ARBA00022777"/>
    </source>
</evidence>
<keyword evidence="3" id="KW-0808">Transferase</keyword>